<organism evidence="2 3">
    <name type="scientific">Synoicihabitans lomoniglobus</name>
    <dbReference type="NCBI Taxonomy" id="2909285"/>
    <lineage>
        <taxon>Bacteria</taxon>
        <taxon>Pseudomonadati</taxon>
        <taxon>Verrucomicrobiota</taxon>
        <taxon>Opitutia</taxon>
        <taxon>Opitutales</taxon>
        <taxon>Opitutaceae</taxon>
        <taxon>Synoicihabitans</taxon>
    </lineage>
</organism>
<dbReference type="AlphaFoldDB" id="A0AAF0CRK4"/>
<keyword evidence="3" id="KW-1185">Reference proteome</keyword>
<accession>A0AAF0CRK4</accession>
<protein>
    <submittedName>
        <fullName evidence="2">Uncharacterized protein</fullName>
    </submittedName>
</protein>
<feature type="transmembrane region" description="Helical" evidence="1">
    <location>
        <begin position="150"/>
        <end position="169"/>
    </location>
</feature>
<feature type="transmembrane region" description="Helical" evidence="1">
    <location>
        <begin position="94"/>
        <end position="112"/>
    </location>
</feature>
<evidence type="ECO:0000313" key="2">
    <source>
        <dbReference type="EMBL" id="WED66742.1"/>
    </source>
</evidence>
<evidence type="ECO:0000313" key="3">
    <source>
        <dbReference type="Proteomes" id="UP001218638"/>
    </source>
</evidence>
<keyword evidence="1" id="KW-0472">Membrane</keyword>
<keyword evidence="1" id="KW-1133">Transmembrane helix</keyword>
<reference evidence="2" key="1">
    <citation type="submission" date="2023-03" db="EMBL/GenBank/DDBJ databases">
        <title>Lomoglobus Profundus gen. nov., sp. nov., a novel member of the phylum Verrucomicrobia, isolated from deep-marine sediment of South China Sea.</title>
        <authorList>
            <person name="Ahmad T."/>
            <person name="Ishaq S.E."/>
            <person name="Wang F."/>
        </authorList>
    </citation>
    <scope>NUCLEOTIDE SEQUENCE</scope>
    <source>
        <strain evidence="2">LMO-M01</strain>
    </source>
</reference>
<gene>
    <name evidence="2" type="ORF">PXH66_07755</name>
</gene>
<proteinExistence type="predicted"/>
<feature type="transmembrane region" description="Helical" evidence="1">
    <location>
        <begin position="6"/>
        <end position="23"/>
    </location>
</feature>
<dbReference type="RefSeq" id="WP_330928904.1">
    <property type="nucleotide sequence ID" value="NZ_CP119075.1"/>
</dbReference>
<name>A0AAF0CRK4_9BACT</name>
<feature type="transmembrane region" description="Helical" evidence="1">
    <location>
        <begin position="35"/>
        <end position="53"/>
    </location>
</feature>
<feature type="transmembrane region" description="Helical" evidence="1">
    <location>
        <begin position="181"/>
        <end position="206"/>
    </location>
</feature>
<dbReference type="KEGG" id="slom:PXH66_07755"/>
<feature type="transmembrane region" description="Helical" evidence="1">
    <location>
        <begin position="65"/>
        <end position="82"/>
    </location>
</feature>
<sequence length="280" mass="31320">MDRETIIYLTNIIICAIIAVLMTDAWRRGEHRGSLLYWMIAAWVMLVADILFASRPILPGAVDRILPTLLVTVGQAILLVGARIHAEMTVPRRLTAILVMVHAVALVAFYFADSDSVWRRVVNGIIWATLAFLSYRALRNSAPVFWRSYTAPATVFAAHAVFHLFRISFASFPAAQGNGSLAVAVDIMGDLEVSFFMVALFVGLLISNLQQRNEQLSQALAEVKTLSGLLPICAWCKKVRDDDGYWQQVDEYFRTRSEIRFSHGMCADCADDFKKDTAEI</sequence>
<dbReference type="Proteomes" id="UP001218638">
    <property type="component" value="Chromosome"/>
</dbReference>
<keyword evidence="1" id="KW-0812">Transmembrane</keyword>
<feature type="transmembrane region" description="Helical" evidence="1">
    <location>
        <begin position="118"/>
        <end position="138"/>
    </location>
</feature>
<dbReference type="EMBL" id="CP119075">
    <property type="protein sequence ID" value="WED66742.1"/>
    <property type="molecule type" value="Genomic_DNA"/>
</dbReference>
<evidence type="ECO:0000256" key="1">
    <source>
        <dbReference type="SAM" id="Phobius"/>
    </source>
</evidence>